<dbReference type="AlphaFoldDB" id="A0A914YHU6"/>
<organism evidence="1 2">
    <name type="scientific">Panagrolaimus superbus</name>
    <dbReference type="NCBI Taxonomy" id="310955"/>
    <lineage>
        <taxon>Eukaryota</taxon>
        <taxon>Metazoa</taxon>
        <taxon>Ecdysozoa</taxon>
        <taxon>Nematoda</taxon>
        <taxon>Chromadorea</taxon>
        <taxon>Rhabditida</taxon>
        <taxon>Tylenchina</taxon>
        <taxon>Panagrolaimomorpha</taxon>
        <taxon>Panagrolaimoidea</taxon>
        <taxon>Panagrolaimidae</taxon>
        <taxon>Panagrolaimus</taxon>
    </lineage>
</organism>
<evidence type="ECO:0000313" key="2">
    <source>
        <dbReference type="WBParaSite" id="PSU_v2.g1688.t1"/>
    </source>
</evidence>
<dbReference type="SUPFAM" id="SSF50249">
    <property type="entry name" value="Nucleic acid-binding proteins"/>
    <property type="match status" value="1"/>
</dbReference>
<name>A0A914YHU6_9BILA</name>
<dbReference type="Gene3D" id="2.40.50.140">
    <property type="entry name" value="Nucleic acid-binding proteins"/>
    <property type="match status" value="1"/>
</dbReference>
<sequence length="324" mass="37215">MKKQLMKAIDGITVPKTKHVFRSFEIPRQENQTSNEPEIMQYKASQQLLQPNSDPLNLQSDFNIYDEELFPLELSSKQELNEIKLYDKTCQLVVLIKDVNSPTTARNSDTRFMKGRLQAEQGIIPFICWNDAINLHESFLKPGIKCLIENVYIKDFNRDYDRSATVGWQCNLMTNTKITWIARDTGEMDKQNSLQKCELEDVCKYDGLIEVTNAYIKSIPTLFQLANKEAVRICLITDRSQAFEVRFGCEVVESFKIGEAVFVKGLVMQNGNPPYLLIKQAENFVKKKDVPSIPVVQVIKASKAVKQKSDFDENYVPPKTQRLK</sequence>
<dbReference type="InterPro" id="IPR012340">
    <property type="entry name" value="NA-bd_OB-fold"/>
</dbReference>
<reference evidence="2" key="1">
    <citation type="submission" date="2022-11" db="UniProtKB">
        <authorList>
            <consortium name="WormBaseParasite"/>
        </authorList>
    </citation>
    <scope>IDENTIFICATION</scope>
</reference>
<keyword evidence="1" id="KW-1185">Reference proteome</keyword>
<proteinExistence type="predicted"/>
<dbReference type="WBParaSite" id="PSU_v2.g1688.t1">
    <property type="protein sequence ID" value="PSU_v2.g1688.t1"/>
    <property type="gene ID" value="PSU_v2.g1688"/>
</dbReference>
<evidence type="ECO:0000313" key="1">
    <source>
        <dbReference type="Proteomes" id="UP000887577"/>
    </source>
</evidence>
<protein>
    <submittedName>
        <fullName evidence="2">Uncharacterized protein</fullName>
    </submittedName>
</protein>
<accession>A0A914YHU6</accession>
<dbReference type="Proteomes" id="UP000887577">
    <property type="component" value="Unplaced"/>
</dbReference>